<dbReference type="Proteomes" id="UP000000702">
    <property type="component" value="Unassembled WGS sequence"/>
</dbReference>
<proteinExistence type="predicted"/>
<feature type="region of interest" description="Disordered" evidence="1">
    <location>
        <begin position="67"/>
        <end position="98"/>
    </location>
</feature>
<evidence type="ECO:0000313" key="2">
    <source>
        <dbReference type="EMBL" id="CCD11980.1"/>
    </source>
</evidence>
<dbReference type="AlphaFoldDB" id="F9W492"/>
<reference evidence="2 3" key="2">
    <citation type="journal article" date="2012" name="Proc. Natl. Acad. Sci. U.S.A.">
        <title>Antigenic diversity is generated by distinct evolutionary mechanisms in African trypanosome species.</title>
        <authorList>
            <person name="Jackson A.P."/>
            <person name="Berry A."/>
            <person name="Aslett M."/>
            <person name="Allison H.C."/>
            <person name="Burton P."/>
            <person name="Vavrova-Anderson J."/>
            <person name="Brown R."/>
            <person name="Browne H."/>
            <person name="Corton N."/>
            <person name="Hauser H."/>
            <person name="Gamble J."/>
            <person name="Gilderthorp R."/>
            <person name="Marcello L."/>
            <person name="McQuillan J."/>
            <person name="Otto T.D."/>
            <person name="Quail M.A."/>
            <person name="Sanders M.J."/>
            <person name="van Tonder A."/>
            <person name="Ginger M.L."/>
            <person name="Field M.C."/>
            <person name="Barry J.D."/>
            <person name="Hertz-Fowler C."/>
            <person name="Berriman M."/>
        </authorList>
    </citation>
    <scope>NUCLEOTIDE SEQUENCE [LARGE SCALE GENOMIC DNA]</scope>
    <source>
        <strain evidence="2 3">IL3000</strain>
    </source>
</reference>
<gene>
    <name evidence="2" type="ORF">TCIL3000_0_29060</name>
</gene>
<accession>F9W492</accession>
<keyword evidence="3" id="KW-1185">Reference proteome</keyword>
<dbReference type="EMBL" id="CAEQ01000532">
    <property type="protein sequence ID" value="CCD11980.1"/>
    <property type="molecule type" value="Genomic_DNA"/>
</dbReference>
<sequence length="137" mass="15794">MFQRCQGNLTHTFPLIGEEVMWPKRPMHRGKLPFRGLPVLSTQHCPNFPHFLFFVAFDASQSCRVRGRTPSPQLPSICSRQTPNPTRSPRRNPPRELSREGRLNPVEVLYFFSAHNAPISLLSFSYFWCHSLLLNCG</sequence>
<organism evidence="2 3">
    <name type="scientific">Trypanosoma congolense (strain IL3000)</name>
    <dbReference type="NCBI Taxonomy" id="1068625"/>
    <lineage>
        <taxon>Eukaryota</taxon>
        <taxon>Discoba</taxon>
        <taxon>Euglenozoa</taxon>
        <taxon>Kinetoplastea</taxon>
        <taxon>Metakinetoplastina</taxon>
        <taxon>Trypanosomatida</taxon>
        <taxon>Trypanosomatidae</taxon>
        <taxon>Trypanosoma</taxon>
        <taxon>Nannomonas</taxon>
    </lineage>
</organism>
<comment type="caution">
    <text evidence="2">The sequence shown here is derived from an EMBL/GenBank/DDBJ whole genome shotgun (WGS) entry which is preliminary data.</text>
</comment>
<name>F9W492_TRYCI</name>
<protein>
    <submittedName>
        <fullName evidence="2">Uncharacterized protein</fullName>
    </submittedName>
</protein>
<reference evidence="3" key="1">
    <citation type="submission" date="2011-07" db="EMBL/GenBank/DDBJ databases">
        <title>Divergent evolution of antigenic variation in African trypanosomes.</title>
        <authorList>
            <person name="Jackson A.P."/>
            <person name="Berry A."/>
            <person name="Allison H.C."/>
            <person name="Burton P."/>
            <person name="Anderson J."/>
            <person name="Aslett M."/>
            <person name="Brown R."/>
            <person name="Corton N."/>
            <person name="Harris D."/>
            <person name="Hauser H."/>
            <person name="Gamble J."/>
            <person name="Gilderthorp R."/>
            <person name="McQuillan J."/>
            <person name="Quail M.A."/>
            <person name="Sanders M."/>
            <person name="Van Tonder A."/>
            <person name="Ginger M.L."/>
            <person name="Donelson J.E."/>
            <person name="Field M.C."/>
            <person name="Barry J.D."/>
            <person name="Berriman M."/>
            <person name="Hertz-Fowler C."/>
        </authorList>
    </citation>
    <scope>NUCLEOTIDE SEQUENCE [LARGE SCALE GENOMIC DNA]</scope>
    <source>
        <strain evidence="3">IL3000</strain>
    </source>
</reference>
<evidence type="ECO:0000256" key="1">
    <source>
        <dbReference type="SAM" id="MobiDB-lite"/>
    </source>
</evidence>
<evidence type="ECO:0000313" key="3">
    <source>
        <dbReference type="Proteomes" id="UP000000702"/>
    </source>
</evidence>